<proteinExistence type="predicted"/>
<dbReference type="NCBIfam" id="TIGR02243">
    <property type="entry name" value="putative baseplate assembly protein"/>
    <property type="match status" value="1"/>
</dbReference>
<organism evidence="1 2">
    <name type="scientific">Brevibacillus brevis</name>
    <name type="common">Bacillus brevis</name>
    <dbReference type="NCBI Taxonomy" id="1393"/>
    <lineage>
        <taxon>Bacteria</taxon>
        <taxon>Bacillati</taxon>
        <taxon>Bacillota</taxon>
        <taxon>Bacilli</taxon>
        <taxon>Bacillales</taxon>
        <taxon>Paenibacillaceae</taxon>
        <taxon>Brevibacillus</taxon>
    </lineage>
</organism>
<sequence length="1024" mass="115778">MKPPLVDPRDMQAVIRKMREMVPFYTPEWRFTPEDPDAGTALFLLFADMLMNNRERLNQVPERNFIAFLNMLGVGMAQARPAETFLTFELSTGVQKPVWIPAGTKVSGKSALGDEVVFETDQPMLATPSLPTDLLFSNGSRDFLTDVTSWLGTNAPLSLLDCKALPNHQEHCWYLGHEDLFCLGDRASIQLTMVSNQERYLESLLTEKLANPELVEWTYLSEGEWVLFDKIEADQNRLRLEKKQRKKWESSQVQGIENRWLRCRVKPDRIHEWMKNGGSTSLTQIQMKTDFLPTDDSNGLAPDMLFSNDVQVSGSGCLAFGEQLAPYGMFFLSCEEALTKPGSTVALRFRMKTVPYPATHLSQPEPKWKWIMKESSFDPPATTPVTVSKVVWEYWNGSGWIVLLSGEDREKLFAGSDSDEEIEVAFTCPDDLQPTTVQSQLGYWIRVRILQVEGLYGPNPVYMAPWLEDMRLTYSYRESLQQPEVILIQNDLDWQHPVSTGHHQASFQPFWPSECLHPAVYFGFEQPPLQGPLSFYFSFLPMEESLGATPVVQWEYKRKETGTTSWAKLQTIDQTAGFTESGTVRFAGPFDMEKSKMFERERYWIRAVNVDNRLGGGALDARLPVLSGFYPNTIRAIQQETIRNEMAERITEGPQAEYRLIRPPVMGEEVWVDETGFFLPSERKSWLEHPENRVELLYDSEGNEQKCWVLWKRVEHLHDSGPDDRHYCLESATGKILFGDGRHGRELPQSGLGSVRVTYKVGGGTAGNLPAGQLNQLEQSIPFVQAVSNPVPAIGGSDRELLTEALQRGPQTIKHRYRAVTAEDFEWLVREAHPEIPKVKCLPNRNSRLQREAGHVTVIVLPAAGCSGTQFLELRRSVTNYLLTHAAATVASPERIHVREPVYLEIAVTAELAVGALDEIVEVELETLGKLARFLDPITGNLHGGGWEIGQRVHPSLLFALLKSVKGVRFVDHLTLAVFRTENGQRKEILASEYETIVHGIVTEGAHRISVRVHEGQAFSPPKH</sequence>
<dbReference type="Proteomes" id="UP000036061">
    <property type="component" value="Chromosome"/>
</dbReference>
<dbReference type="EMBL" id="CP030117">
    <property type="protein sequence ID" value="AWX57479.1"/>
    <property type="molecule type" value="Genomic_DNA"/>
</dbReference>
<accession>A0A2Z4MM38</accession>
<protein>
    <submittedName>
        <fullName evidence="1">Putative baseplate assembly protein</fullName>
    </submittedName>
</protein>
<gene>
    <name evidence="1" type="ORF">AB432_021665</name>
</gene>
<evidence type="ECO:0000313" key="2">
    <source>
        <dbReference type="Proteomes" id="UP000036061"/>
    </source>
</evidence>
<dbReference type="AlphaFoldDB" id="A0A2Z4MM38"/>
<evidence type="ECO:0000313" key="1">
    <source>
        <dbReference type="EMBL" id="AWX57479.1"/>
    </source>
</evidence>
<dbReference type="InterPro" id="IPR011749">
    <property type="entry name" value="CHP02243"/>
</dbReference>
<dbReference type="RefSeq" id="WP_048034032.1">
    <property type="nucleotide sequence ID" value="NZ_CP030117.1"/>
</dbReference>
<name>A0A2Z4MM38_BREBE</name>
<reference evidence="1 2" key="1">
    <citation type="journal article" date="2015" name="Genome Announc.">
        <title>Draft Genome Sequence of Brevibacillus brevis DZQ7, a Plant Growth-Promoting Rhizobacterium with Broad-Spectrum Antimicrobial Activity.</title>
        <authorList>
            <person name="Hou Q."/>
            <person name="Wang C."/>
            <person name="Hou X."/>
            <person name="Xia Z."/>
            <person name="Ye J."/>
            <person name="Liu K."/>
            <person name="Liu H."/>
            <person name="Wang J."/>
            <person name="Guo H."/>
            <person name="Yu X."/>
            <person name="Yang Y."/>
            <person name="Du B."/>
            <person name="Ding Y."/>
        </authorList>
    </citation>
    <scope>NUCLEOTIDE SEQUENCE [LARGE SCALE GENOMIC DNA]</scope>
    <source>
        <strain evidence="1 2">DZQ7</strain>
    </source>
</reference>